<dbReference type="GO" id="GO:0009052">
    <property type="term" value="P:pentose-phosphate shunt, non-oxidative branch"/>
    <property type="evidence" value="ECO:0007669"/>
    <property type="project" value="InterPro"/>
</dbReference>
<evidence type="ECO:0000256" key="2">
    <source>
        <dbReference type="ARBA" id="ARBA00023235"/>
    </source>
</evidence>
<dbReference type="EC" id="5.3.1.6" evidence="1"/>
<dbReference type="Gene3D" id="3.30.70.260">
    <property type="match status" value="1"/>
</dbReference>
<dbReference type="AlphaFoldDB" id="A0A382WFD4"/>
<evidence type="ECO:0000256" key="3">
    <source>
        <dbReference type="ARBA" id="ARBA00029734"/>
    </source>
</evidence>
<dbReference type="CDD" id="cd01398">
    <property type="entry name" value="RPI_A"/>
    <property type="match status" value="1"/>
</dbReference>
<dbReference type="GO" id="GO:0004751">
    <property type="term" value="F:ribose-5-phosphate isomerase activity"/>
    <property type="evidence" value="ECO:0007669"/>
    <property type="project" value="UniProtKB-EC"/>
</dbReference>
<dbReference type="GO" id="GO:0005829">
    <property type="term" value="C:cytosol"/>
    <property type="evidence" value="ECO:0007669"/>
    <property type="project" value="TreeGrafter"/>
</dbReference>
<accession>A0A382WFD4</accession>
<dbReference type="InterPro" id="IPR004788">
    <property type="entry name" value="Ribose5P_isomerase_type_A"/>
</dbReference>
<name>A0A382WFD4_9ZZZZ</name>
<feature type="non-terminal residue" evidence="4">
    <location>
        <position position="1"/>
    </location>
</feature>
<evidence type="ECO:0000313" key="4">
    <source>
        <dbReference type="EMBL" id="SVD57472.1"/>
    </source>
</evidence>
<dbReference type="EMBL" id="UINC01159406">
    <property type="protein sequence ID" value="SVD57472.1"/>
    <property type="molecule type" value="Genomic_DNA"/>
</dbReference>
<dbReference type="InterPro" id="IPR037171">
    <property type="entry name" value="NagB/RpiA_transferase-like"/>
</dbReference>
<sequence>TNAFLIVLRRRIDGADEVDSDLNLVKGLGGALLREKIVAGASRREIIIVDPTKLVDRLGSRSPLPVEVIPFGWSLARHRLLDLGTRPDLRRTPAGPYETDNGNYILDCHFERGIADAVEMERLINDIPAVVENGLFVGLTDTVVVGREDGSCQVMERERGTS</sequence>
<evidence type="ECO:0000256" key="1">
    <source>
        <dbReference type="ARBA" id="ARBA00011959"/>
    </source>
</evidence>
<keyword evidence="2" id="KW-0413">Isomerase</keyword>
<dbReference type="Gene3D" id="3.40.50.1360">
    <property type="match status" value="1"/>
</dbReference>
<protein>
    <recommendedName>
        <fullName evidence="1">ribose-5-phosphate isomerase</fullName>
        <ecNumber evidence="1">5.3.1.6</ecNumber>
    </recommendedName>
    <alternativeName>
        <fullName evidence="3">Phosphoriboisomerase</fullName>
    </alternativeName>
</protein>
<dbReference type="Pfam" id="PF06026">
    <property type="entry name" value="Rib_5-P_isom_A"/>
    <property type="match status" value="1"/>
</dbReference>
<dbReference type="NCBIfam" id="TIGR00021">
    <property type="entry name" value="rpiA"/>
    <property type="match status" value="1"/>
</dbReference>
<reference evidence="4" key="1">
    <citation type="submission" date="2018-05" db="EMBL/GenBank/DDBJ databases">
        <authorList>
            <person name="Lanie J.A."/>
            <person name="Ng W.-L."/>
            <person name="Kazmierczak K.M."/>
            <person name="Andrzejewski T.M."/>
            <person name="Davidsen T.M."/>
            <person name="Wayne K.J."/>
            <person name="Tettelin H."/>
            <person name="Glass J.I."/>
            <person name="Rusch D."/>
            <person name="Podicherti R."/>
            <person name="Tsui H.-C.T."/>
            <person name="Winkler M.E."/>
        </authorList>
    </citation>
    <scope>NUCLEOTIDE SEQUENCE</scope>
</reference>
<dbReference type="SUPFAM" id="SSF75445">
    <property type="entry name" value="D-ribose-5-phosphate isomerase (RpiA), lid domain"/>
    <property type="match status" value="1"/>
</dbReference>
<gene>
    <name evidence="4" type="ORF">METZ01_LOCUS410326</name>
</gene>
<dbReference type="PANTHER" id="PTHR11934:SF0">
    <property type="entry name" value="RIBOSE-5-PHOSPHATE ISOMERASE"/>
    <property type="match status" value="1"/>
</dbReference>
<organism evidence="4">
    <name type="scientific">marine metagenome</name>
    <dbReference type="NCBI Taxonomy" id="408172"/>
    <lineage>
        <taxon>unclassified sequences</taxon>
        <taxon>metagenomes</taxon>
        <taxon>ecological metagenomes</taxon>
    </lineage>
</organism>
<dbReference type="GO" id="GO:0006014">
    <property type="term" value="P:D-ribose metabolic process"/>
    <property type="evidence" value="ECO:0007669"/>
    <property type="project" value="TreeGrafter"/>
</dbReference>
<dbReference type="SUPFAM" id="SSF100950">
    <property type="entry name" value="NagB/RpiA/CoA transferase-like"/>
    <property type="match status" value="1"/>
</dbReference>
<dbReference type="PANTHER" id="PTHR11934">
    <property type="entry name" value="RIBOSE-5-PHOSPHATE ISOMERASE"/>
    <property type="match status" value="1"/>
</dbReference>
<proteinExistence type="predicted"/>